<gene>
    <name evidence="1" type="ORF">RJJ65_04205</name>
</gene>
<accession>A0AAJ2LK88</accession>
<evidence type="ECO:0000313" key="1">
    <source>
        <dbReference type="EMBL" id="MDR9771871.1"/>
    </source>
</evidence>
<dbReference type="AlphaFoldDB" id="A0AAJ2LK88"/>
<protein>
    <submittedName>
        <fullName evidence="1">Type II toxin-antitoxin system RelE/ParE family toxin</fullName>
    </submittedName>
</protein>
<comment type="caution">
    <text evidence="1">The sequence shown here is derived from an EMBL/GenBank/DDBJ whole genome shotgun (WGS) entry which is preliminary data.</text>
</comment>
<proteinExistence type="predicted"/>
<dbReference type="Proteomes" id="UP001268610">
    <property type="component" value="Unassembled WGS sequence"/>
</dbReference>
<name>A0AAJ2LK88_9HYPH</name>
<dbReference type="EMBL" id="JAVLSF010000002">
    <property type="protein sequence ID" value="MDR9771871.1"/>
    <property type="molecule type" value="Genomic_DNA"/>
</dbReference>
<sequence length="114" mass="13288">MWSLKYSREAEQDFELIFDHLFAAYSDLGDSEDEALERAAGRVRELRSSIQRLTETPFIGTLRSDIYAGIRFVRRDKAAIWFLPVVDRKTLIVAAIFFGAQNHIRHMIRRLLDS</sequence>
<dbReference type="Gene3D" id="3.30.2310.20">
    <property type="entry name" value="RelE-like"/>
    <property type="match status" value="1"/>
</dbReference>
<dbReference type="InterPro" id="IPR035093">
    <property type="entry name" value="RelE/ParE_toxin_dom_sf"/>
</dbReference>
<evidence type="ECO:0000313" key="2">
    <source>
        <dbReference type="Proteomes" id="UP001268610"/>
    </source>
</evidence>
<reference evidence="1" key="1">
    <citation type="submission" date="2023-04" db="EMBL/GenBank/DDBJ databases">
        <title>Genomic characterization of faba bean (Vicia faba) microsymbionts in Mexican soils.</title>
        <authorList>
            <person name="Rivera Orduna F.N."/>
            <person name="Guevara-Luna J."/>
            <person name="Yan J."/>
            <person name="Arroyo-Herrera I."/>
            <person name="Li Y."/>
            <person name="Vasquez-Murrieta M.S."/>
            <person name="Wang E.T."/>
        </authorList>
    </citation>
    <scope>NUCLEOTIDE SEQUENCE</scope>
    <source>
        <strain evidence="1">CH26</strain>
    </source>
</reference>
<dbReference type="RefSeq" id="WP_310865513.1">
    <property type="nucleotide sequence ID" value="NZ_JAVLSF010000002.1"/>
</dbReference>
<organism evidence="1 2">
    <name type="scientific">Rhizobium hidalgonense</name>
    <dbReference type="NCBI Taxonomy" id="1538159"/>
    <lineage>
        <taxon>Bacteria</taxon>
        <taxon>Pseudomonadati</taxon>
        <taxon>Pseudomonadota</taxon>
        <taxon>Alphaproteobacteria</taxon>
        <taxon>Hyphomicrobiales</taxon>
        <taxon>Rhizobiaceae</taxon>
        <taxon>Rhizobium/Agrobacterium group</taxon>
        <taxon>Rhizobium</taxon>
    </lineage>
</organism>